<organism evidence="2 3">
    <name type="scientific">Prorocentrum cordatum</name>
    <dbReference type="NCBI Taxonomy" id="2364126"/>
    <lineage>
        <taxon>Eukaryota</taxon>
        <taxon>Sar</taxon>
        <taxon>Alveolata</taxon>
        <taxon>Dinophyceae</taxon>
        <taxon>Prorocentrales</taxon>
        <taxon>Prorocentraceae</taxon>
        <taxon>Prorocentrum</taxon>
    </lineage>
</organism>
<feature type="non-terminal residue" evidence="2">
    <location>
        <position position="1"/>
    </location>
</feature>
<feature type="compositionally biased region" description="Basic and acidic residues" evidence="1">
    <location>
        <begin position="15"/>
        <end position="29"/>
    </location>
</feature>
<keyword evidence="3" id="KW-1185">Reference proteome</keyword>
<dbReference type="Proteomes" id="UP001189429">
    <property type="component" value="Unassembled WGS sequence"/>
</dbReference>
<sequence length="153" mass="16813">EVASEGGRGVGAEAEAERAARESAEEKNEVLAQKVQKLQRVYAAQQVLIQRLREDLTKEQSNLEQKELQLEAELRRRHHLKGVMRQCSDDMIAAAMGLTARKPDPRRRADAPPGSLSAEGSPVSDRRQLSESLSSPLPVVAQLPPIEAKRGAM</sequence>
<accession>A0ABN9PK96</accession>
<dbReference type="EMBL" id="CAUYUJ010000640">
    <property type="protein sequence ID" value="CAK0791723.1"/>
    <property type="molecule type" value="Genomic_DNA"/>
</dbReference>
<protein>
    <submittedName>
        <fullName evidence="2">Uncharacterized protein</fullName>
    </submittedName>
</protein>
<feature type="region of interest" description="Disordered" evidence="1">
    <location>
        <begin position="95"/>
        <end position="153"/>
    </location>
</feature>
<gene>
    <name evidence="2" type="ORF">PCOR1329_LOCUS2528</name>
</gene>
<evidence type="ECO:0000313" key="3">
    <source>
        <dbReference type="Proteomes" id="UP001189429"/>
    </source>
</evidence>
<proteinExistence type="predicted"/>
<feature type="compositionally biased region" description="Gly residues" evidence="1">
    <location>
        <begin position="1"/>
        <end position="10"/>
    </location>
</feature>
<reference evidence="2" key="1">
    <citation type="submission" date="2023-10" db="EMBL/GenBank/DDBJ databases">
        <authorList>
            <person name="Chen Y."/>
            <person name="Shah S."/>
            <person name="Dougan E. K."/>
            <person name="Thang M."/>
            <person name="Chan C."/>
        </authorList>
    </citation>
    <scope>NUCLEOTIDE SEQUENCE [LARGE SCALE GENOMIC DNA]</scope>
</reference>
<feature type="compositionally biased region" description="Basic and acidic residues" evidence="1">
    <location>
        <begin position="101"/>
        <end position="110"/>
    </location>
</feature>
<comment type="caution">
    <text evidence="2">The sequence shown here is derived from an EMBL/GenBank/DDBJ whole genome shotgun (WGS) entry which is preliminary data.</text>
</comment>
<name>A0ABN9PK96_9DINO</name>
<feature type="region of interest" description="Disordered" evidence="1">
    <location>
        <begin position="1"/>
        <end position="29"/>
    </location>
</feature>
<evidence type="ECO:0000256" key="1">
    <source>
        <dbReference type="SAM" id="MobiDB-lite"/>
    </source>
</evidence>
<evidence type="ECO:0000313" key="2">
    <source>
        <dbReference type="EMBL" id="CAK0791723.1"/>
    </source>
</evidence>